<dbReference type="Gene3D" id="3.30.1300.30">
    <property type="entry name" value="GSPII I/J protein-like"/>
    <property type="match status" value="1"/>
</dbReference>
<keyword evidence="12" id="KW-1185">Reference proteome</keyword>
<comment type="similarity">
    <text evidence="2 9">Belongs to the GSP I family.</text>
</comment>
<accession>A0ABT8DX52</accession>
<name>A0ABT8DX52_9BURK</name>
<sequence>MPSARGFTLIEVLVGLVIVAISLGAGIKAAGALSENAARLRSVAAAQWCADNELGELRLSKQFPGIGDSEFGCDQLGQHYQGQLRVRATPNPNFRRVDALIADEDGRPQLSLSTIVSRY</sequence>
<organism evidence="11 12">
    <name type="scientific">Roseateles violae</name>
    <dbReference type="NCBI Taxonomy" id="3058042"/>
    <lineage>
        <taxon>Bacteria</taxon>
        <taxon>Pseudomonadati</taxon>
        <taxon>Pseudomonadota</taxon>
        <taxon>Betaproteobacteria</taxon>
        <taxon>Burkholderiales</taxon>
        <taxon>Sphaerotilaceae</taxon>
        <taxon>Roseateles</taxon>
    </lineage>
</organism>
<dbReference type="EMBL" id="JAUHHC010000003">
    <property type="protein sequence ID" value="MDN3921149.1"/>
    <property type="molecule type" value="Genomic_DNA"/>
</dbReference>
<evidence type="ECO:0000259" key="10">
    <source>
        <dbReference type="Pfam" id="PF02501"/>
    </source>
</evidence>
<evidence type="ECO:0000256" key="4">
    <source>
        <dbReference type="ARBA" id="ARBA00022481"/>
    </source>
</evidence>
<dbReference type="PANTHER" id="PTHR38779">
    <property type="entry name" value="TYPE II SECRETION SYSTEM PROTEIN I-RELATED"/>
    <property type="match status" value="1"/>
</dbReference>
<comment type="caution">
    <text evidence="11">The sequence shown here is derived from an EMBL/GenBank/DDBJ whole genome shotgun (WGS) entry which is preliminary data.</text>
</comment>
<dbReference type="InterPro" id="IPR045584">
    <property type="entry name" value="Pilin-like"/>
</dbReference>
<keyword evidence="3" id="KW-1003">Cell membrane</keyword>
<dbReference type="InterPro" id="IPR012902">
    <property type="entry name" value="N_methyl_site"/>
</dbReference>
<keyword evidence="8 9" id="KW-0472">Membrane</keyword>
<dbReference type="InterPro" id="IPR010052">
    <property type="entry name" value="T2SS_protein-GspI"/>
</dbReference>
<evidence type="ECO:0000256" key="7">
    <source>
        <dbReference type="ARBA" id="ARBA00022989"/>
    </source>
</evidence>
<keyword evidence="4 9" id="KW-0488">Methylation</keyword>
<evidence type="ECO:0000313" key="12">
    <source>
        <dbReference type="Proteomes" id="UP001228044"/>
    </source>
</evidence>
<dbReference type="Proteomes" id="UP001228044">
    <property type="component" value="Unassembled WGS sequence"/>
</dbReference>
<dbReference type="NCBIfam" id="TIGR02532">
    <property type="entry name" value="IV_pilin_GFxxxE"/>
    <property type="match status" value="1"/>
</dbReference>
<comment type="subunit">
    <text evidence="9">Type II secretion is composed of four main components: the outer membrane complex, the inner membrane complex, the cytoplasmic secretion ATPase and the periplasm-spanning pseudopilus.</text>
</comment>
<comment type="function">
    <text evidence="9">Component of the type II secretion system required for the energy-dependent secretion of extracellular factors such as proteases and toxins from the periplasm.</text>
</comment>
<dbReference type="Pfam" id="PF07963">
    <property type="entry name" value="N_methyl"/>
    <property type="match status" value="1"/>
</dbReference>
<comment type="subcellular location">
    <subcellularLocation>
        <location evidence="1 9">Cell inner membrane</location>
        <topology evidence="1 9">Single-pass membrane protein</topology>
    </subcellularLocation>
</comment>
<dbReference type="RefSeq" id="WP_290359453.1">
    <property type="nucleotide sequence ID" value="NZ_JAUHHC010000003.1"/>
</dbReference>
<evidence type="ECO:0000256" key="1">
    <source>
        <dbReference type="ARBA" id="ARBA00004377"/>
    </source>
</evidence>
<dbReference type="SUPFAM" id="SSF54523">
    <property type="entry name" value="Pili subunits"/>
    <property type="match status" value="1"/>
</dbReference>
<evidence type="ECO:0000256" key="9">
    <source>
        <dbReference type="RuleBase" id="RU368030"/>
    </source>
</evidence>
<proteinExistence type="inferred from homology"/>
<evidence type="ECO:0000256" key="2">
    <source>
        <dbReference type="ARBA" id="ARBA00008358"/>
    </source>
</evidence>
<protein>
    <recommendedName>
        <fullName evidence="9">Type II secretion system protein I</fullName>
        <shortName evidence="9">T2SS minor pseudopilin I</shortName>
    </recommendedName>
</protein>
<gene>
    <name evidence="11" type="primary">gspI</name>
    <name evidence="11" type="ORF">QWJ38_12730</name>
</gene>
<dbReference type="Pfam" id="PF02501">
    <property type="entry name" value="T2SSI"/>
    <property type="match status" value="1"/>
</dbReference>
<dbReference type="NCBIfam" id="TIGR01707">
    <property type="entry name" value="gspI"/>
    <property type="match status" value="1"/>
</dbReference>
<evidence type="ECO:0000256" key="3">
    <source>
        <dbReference type="ARBA" id="ARBA00022475"/>
    </source>
</evidence>
<keyword evidence="5 9" id="KW-0997">Cell inner membrane</keyword>
<feature type="domain" description="Type II secretion system protein GspI C-terminal" evidence="10">
    <location>
        <begin position="40"/>
        <end position="116"/>
    </location>
</feature>
<comment type="PTM">
    <text evidence="9">Cleaved by prepilin peptidase.</text>
</comment>
<dbReference type="InterPro" id="IPR003413">
    <property type="entry name" value="T2SS_GspI_C"/>
</dbReference>
<evidence type="ECO:0000256" key="6">
    <source>
        <dbReference type="ARBA" id="ARBA00022692"/>
    </source>
</evidence>
<evidence type="ECO:0000256" key="8">
    <source>
        <dbReference type="ARBA" id="ARBA00023136"/>
    </source>
</evidence>
<keyword evidence="6 9" id="KW-0812">Transmembrane</keyword>
<keyword evidence="7 9" id="KW-1133">Transmembrane helix</keyword>
<reference evidence="11 12" key="1">
    <citation type="submission" date="2023-06" db="EMBL/GenBank/DDBJ databases">
        <title>Pelomonas sp. PFR6 16S ribosomal RNA gene Genome sequencing and assembly.</title>
        <authorList>
            <person name="Woo H."/>
        </authorList>
    </citation>
    <scope>NUCLEOTIDE SEQUENCE [LARGE SCALE GENOMIC DNA]</scope>
    <source>
        <strain evidence="11 12">PFR6</strain>
    </source>
</reference>
<evidence type="ECO:0000313" key="11">
    <source>
        <dbReference type="EMBL" id="MDN3921149.1"/>
    </source>
</evidence>
<evidence type="ECO:0000256" key="5">
    <source>
        <dbReference type="ARBA" id="ARBA00022519"/>
    </source>
</evidence>
<feature type="transmembrane region" description="Helical" evidence="9">
    <location>
        <begin position="12"/>
        <end position="33"/>
    </location>
</feature>
<dbReference type="PANTHER" id="PTHR38779:SF2">
    <property type="entry name" value="TYPE II SECRETION SYSTEM PROTEIN I-RELATED"/>
    <property type="match status" value="1"/>
</dbReference>